<dbReference type="InterPro" id="IPR001965">
    <property type="entry name" value="Znf_PHD"/>
</dbReference>
<keyword evidence="7" id="KW-1185">Reference proteome</keyword>
<dbReference type="OrthoDB" id="1596030at2759"/>
<protein>
    <submittedName>
        <fullName evidence="6">Nucleoredoxin 1-1 like</fullName>
    </submittedName>
</protein>
<dbReference type="EMBL" id="NKQK01000009">
    <property type="protein sequence ID" value="PSS21126.1"/>
    <property type="molecule type" value="Genomic_DNA"/>
</dbReference>
<dbReference type="SUPFAM" id="SSF57889">
    <property type="entry name" value="Cysteine-rich domain"/>
    <property type="match status" value="5"/>
</dbReference>
<dbReference type="InterPro" id="IPR004146">
    <property type="entry name" value="DC1"/>
</dbReference>
<dbReference type="Proteomes" id="UP000241394">
    <property type="component" value="Chromosome LG9"/>
</dbReference>
<reference evidence="6 7" key="1">
    <citation type="submission" date="2017-07" db="EMBL/GenBank/DDBJ databases">
        <title>An improved, manually edited Actinidia chinensis var. chinensis (kiwifruit) genome highlights the challenges associated with draft genomes and gene prediction in plants.</title>
        <authorList>
            <person name="Pilkington S."/>
            <person name="Crowhurst R."/>
            <person name="Hilario E."/>
            <person name="Nardozza S."/>
            <person name="Fraser L."/>
            <person name="Peng Y."/>
            <person name="Gunaseelan K."/>
            <person name="Simpson R."/>
            <person name="Tahir J."/>
            <person name="Deroles S."/>
            <person name="Templeton K."/>
            <person name="Luo Z."/>
            <person name="Davy M."/>
            <person name="Cheng C."/>
            <person name="Mcneilage M."/>
            <person name="Scaglione D."/>
            <person name="Liu Y."/>
            <person name="Zhang Q."/>
            <person name="Datson P."/>
            <person name="De Silva N."/>
            <person name="Gardiner S."/>
            <person name="Bassett H."/>
            <person name="Chagne D."/>
            <person name="Mccallum J."/>
            <person name="Dzierzon H."/>
            <person name="Deng C."/>
            <person name="Wang Y.-Y."/>
            <person name="Barron N."/>
            <person name="Manako K."/>
            <person name="Bowen J."/>
            <person name="Foster T."/>
            <person name="Erridge Z."/>
            <person name="Tiffin H."/>
            <person name="Waite C."/>
            <person name="Davies K."/>
            <person name="Grierson E."/>
            <person name="Laing W."/>
            <person name="Kirk R."/>
            <person name="Chen X."/>
            <person name="Wood M."/>
            <person name="Montefiori M."/>
            <person name="Brummell D."/>
            <person name="Schwinn K."/>
            <person name="Catanach A."/>
            <person name="Fullerton C."/>
            <person name="Li D."/>
            <person name="Meiyalaghan S."/>
            <person name="Nieuwenhuizen N."/>
            <person name="Read N."/>
            <person name="Prakash R."/>
            <person name="Hunter D."/>
            <person name="Zhang H."/>
            <person name="Mckenzie M."/>
            <person name="Knabel M."/>
            <person name="Harris A."/>
            <person name="Allan A."/>
            <person name="Chen A."/>
            <person name="Janssen B."/>
            <person name="Plunkett B."/>
            <person name="Dwamena C."/>
            <person name="Voogd C."/>
            <person name="Leif D."/>
            <person name="Lafferty D."/>
            <person name="Souleyre E."/>
            <person name="Varkonyi-Gasic E."/>
            <person name="Gambi F."/>
            <person name="Hanley J."/>
            <person name="Yao J.-L."/>
            <person name="Cheung J."/>
            <person name="David K."/>
            <person name="Warren B."/>
            <person name="Marsh K."/>
            <person name="Snowden K."/>
            <person name="Lin-Wang K."/>
            <person name="Brian L."/>
            <person name="Martinez-Sanchez M."/>
            <person name="Wang M."/>
            <person name="Ileperuma N."/>
            <person name="Macnee N."/>
            <person name="Campin R."/>
            <person name="Mcatee P."/>
            <person name="Drummond R."/>
            <person name="Espley R."/>
            <person name="Ireland H."/>
            <person name="Wu R."/>
            <person name="Atkinson R."/>
            <person name="Karunairetnam S."/>
            <person name="Bulley S."/>
            <person name="Chunkath S."/>
            <person name="Hanley Z."/>
            <person name="Storey R."/>
            <person name="Thrimawithana A."/>
            <person name="Thomson S."/>
            <person name="David C."/>
            <person name="Testolin R."/>
        </authorList>
    </citation>
    <scope>NUCLEOTIDE SEQUENCE [LARGE SCALE GENOMIC DNA]</scope>
    <source>
        <strain evidence="7">cv. Red5</strain>
        <tissue evidence="6">Young leaf</tissue>
    </source>
</reference>
<dbReference type="Gene3D" id="3.30.60.20">
    <property type="match status" value="1"/>
</dbReference>
<feature type="domain" description="Phorbol-ester/DAG-type" evidence="5">
    <location>
        <begin position="420"/>
        <end position="467"/>
    </location>
</feature>
<dbReference type="GO" id="GO:0008270">
    <property type="term" value="F:zinc ion binding"/>
    <property type="evidence" value="ECO:0007669"/>
    <property type="project" value="UniProtKB-KW"/>
</dbReference>
<dbReference type="InterPro" id="IPR046349">
    <property type="entry name" value="C1-like_sf"/>
</dbReference>
<dbReference type="PANTHER" id="PTHR32410:SF216">
    <property type="entry name" value="PHORBOL-ESTER_DAG-TYPE DOMAIN-CONTAINING PROTEIN"/>
    <property type="match status" value="1"/>
</dbReference>
<evidence type="ECO:0000256" key="3">
    <source>
        <dbReference type="ARBA" id="ARBA00022771"/>
    </source>
</evidence>
<dbReference type="SMART" id="SM00249">
    <property type="entry name" value="PHD"/>
    <property type="match status" value="3"/>
</dbReference>
<dbReference type="AlphaFoldDB" id="A0A2R6R536"/>
<evidence type="ECO:0000313" key="6">
    <source>
        <dbReference type="EMBL" id="PSS21126.1"/>
    </source>
</evidence>
<accession>A0A2R6R536</accession>
<organism evidence="6 7">
    <name type="scientific">Actinidia chinensis var. chinensis</name>
    <name type="common">Chinese soft-hair kiwi</name>
    <dbReference type="NCBI Taxonomy" id="1590841"/>
    <lineage>
        <taxon>Eukaryota</taxon>
        <taxon>Viridiplantae</taxon>
        <taxon>Streptophyta</taxon>
        <taxon>Embryophyta</taxon>
        <taxon>Tracheophyta</taxon>
        <taxon>Spermatophyta</taxon>
        <taxon>Magnoliopsida</taxon>
        <taxon>eudicotyledons</taxon>
        <taxon>Gunneridae</taxon>
        <taxon>Pentapetalae</taxon>
        <taxon>asterids</taxon>
        <taxon>Ericales</taxon>
        <taxon>Actinidiaceae</taxon>
        <taxon>Actinidia</taxon>
    </lineage>
</organism>
<keyword evidence="4" id="KW-0862">Zinc</keyword>
<proteinExistence type="predicted"/>
<dbReference type="SMART" id="SM00109">
    <property type="entry name" value="C1"/>
    <property type="match status" value="4"/>
</dbReference>
<dbReference type="InParanoid" id="A0A2R6R536"/>
<evidence type="ECO:0000256" key="1">
    <source>
        <dbReference type="ARBA" id="ARBA00022723"/>
    </source>
</evidence>
<keyword evidence="1" id="KW-0479">Metal-binding</keyword>
<dbReference type="Gramene" id="PSS21126">
    <property type="protein sequence ID" value="PSS21126"/>
    <property type="gene ID" value="CEY00_Acc10167"/>
</dbReference>
<dbReference type="InterPro" id="IPR002219">
    <property type="entry name" value="PKC_DAG/PE"/>
</dbReference>
<evidence type="ECO:0000313" key="7">
    <source>
        <dbReference type="Proteomes" id="UP000241394"/>
    </source>
</evidence>
<comment type="caution">
    <text evidence="6">The sequence shown here is derived from an EMBL/GenBank/DDBJ whole genome shotgun (WGS) entry which is preliminary data.</text>
</comment>
<name>A0A2R6R536_ACTCC</name>
<dbReference type="STRING" id="1590841.A0A2R6R536"/>
<evidence type="ECO:0000256" key="4">
    <source>
        <dbReference type="ARBA" id="ARBA00022833"/>
    </source>
</evidence>
<dbReference type="Pfam" id="PF03107">
    <property type="entry name" value="C1_2"/>
    <property type="match status" value="7"/>
</dbReference>
<reference evidence="7" key="2">
    <citation type="journal article" date="2018" name="BMC Genomics">
        <title>A manually annotated Actinidia chinensis var. chinensis (kiwifruit) genome highlights the challenges associated with draft genomes and gene prediction in plants.</title>
        <authorList>
            <person name="Pilkington S.M."/>
            <person name="Crowhurst R."/>
            <person name="Hilario E."/>
            <person name="Nardozza S."/>
            <person name="Fraser L."/>
            <person name="Peng Y."/>
            <person name="Gunaseelan K."/>
            <person name="Simpson R."/>
            <person name="Tahir J."/>
            <person name="Deroles S.C."/>
            <person name="Templeton K."/>
            <person name="Luo Z."/>
            <person name="Davy M."/>
            <person name="Cheng C."/>
            <person name="McNeilage M."/>
            <person name="Scaglione D."/>
            <person name="Liu Y."/>
            <person name="Zhang Q."/>
            <person name="Datson P."/>
            <person name="De Silva N."/>
            <person name="Gardiner S.E."/>
            <person name="Bassett H."/>
            <person name="Chagne D."/>
            <person name="McCallum J."/>
            <person name="Dzierzon H."/>
            <person name="Deng C."/>
            <person name="Wang Y.Y."/>
            <person name="Barron L."/>
            <person name="Manako K."/>
            <person name="Bowen J."/>
            <person name="Foster T.M."/>
            <person name="Erridge Z.A."/>
            <person name="Tiffin H."/>
            <person name="Waite C.N."/>
            <person name="Davies K.M."/>
            <person name="Grierson E.P."/>
            <person name="Laing W.A."/>
            <person name="Kirk R."/>
            <person name="Chen X."/>
            <person name="Wood M."/>
            <person name="Montefiori M."/>
            <person name="Brummell D.A."/>
            <person name="Schwinn K.E."/>
            <person name="Catanach A."/>
            <person name="Fullerton C."/>
            <person name="Li D."/>
            <person name="Meiyalaghan S."/>
            <person name="Nieuwenhuizen N."/>
            <person name="Read N."/>
            <person name="Prakash R."/>
            <person name="Hunter D."/>
            <person name="Zhang H."/>
            <person name="McKenzie M."/>
            <person name="Knabel M."/>
            <person name="Harris A."/>
            <person name="Allan A.C."/>
            <person name="Gleave A."/>
            <person name="Chen A."/>
            <person name="Janssen B.J."/>
            <person name="Plunkett B."/>
            <person name="Ampomah-Dwamena C."/>
            <person name="Voogd C."/>
            <person name="Leif D."/>
            <person name="Lafferty D."/>
            <person name="Souleyre E.J.F."/>
            <person name="Varkonyi-Gasic E."/>
            <person name="Gambi F."/>
            <person name="Hanley J."/>
            <person name="Yao J.L."/>
            <person name="Cheung J."/>
            <person name="David K.M."/>
            <person name="Warren B."/>
            <person name="Marsh K."/>
            <person name="Snowden K.C."/>
            <person name="Lin-Wang K."/>
            <person name="Brian L."/>
            <person name="Martinez-Sanchez M."/>
            <person name="Wang M."/>
            <person name="Ileperuma N."/>
            <person name="Macnee N."/>
            <person name="Campin R."/>
            <person name="McAtee P."/>
            <person name="Drummond R.S.M."/>
            <person name="Espley R.V."/>
            <person name="Ireland H.S."/>
            <person name="Wu R."/>
            <person name="Atkinson R.G."/>
            <person name="Karunairetnam S."/>
            <person name="Bulley S."/>
            <person name="Chunkath S."/>
            <person name="Hanley Z."/>
            <person name="Storey R."/>
            <person name="Thrimawithana A.H."/>
            <person name="Thomson S."/>
            <person name="David C."/>
            <person name="Testolin R."/>
            <person name="Huang H."/>
            <person name="Hellens R.P."/>
            <person name="Schaffer R.J."/>
        </authorList>
    </citation>
    <scope>NUCLEOTIDE SEQUENCE [LARGE SCALE GENOMIC DNA]</scope>
    <source>
        <strain evidence="7">cv. Red5</strain>
    </source>
</reference>
<sequence length="586" mass="67012">MELQHFLHPHPLTLVEEQNGDGGQMEYCSGCMNPIQGPRYICSDSECSFLLHKLCAEQPEKIDHPSHPQHPLTLINMPWVTYQCEACFRRNGDFVYYCDLCDLYLDLPCATLPKQIEHLGHNHPLMLQLKPSLFRCDACDKFHEIQEISYQCTACHFWVLKDCVSLPDTVNSASHEHPLTLTSCAKLEFSKFKMFCDVCSEVVKQKNCVYACADCRYVAHVGCAQNEMDEKEDESDKPNQICLPLADESINLISHLVEQFSIEKNNSGESNLKGLVDHPFEMELSGIVLFDAKVLRKMQRMVHDHPLHRFDEYSGSEELILKELKGDEMCNACMQRISAPYYGCSDCDFRLHKYCSELPDEIQHPLHPQHALTLLRSCFIECKACGDLCNGFAYYCSECPFNLDVKCATFPLTIKHEAHRHALTLEKVPDRARCRACQQLINSRALQCTSCNFNVHLKCASLPRAVRHRHDEHALVLTYSPPGGPTKEYTCHICKEEINPKQWLYYCDDCNNSLHTGCLFSVLNDEMNMKYPPITYYKHPHPLTFVRKSKDDPPPCDSCGNPCNGIAFQCKECDYNLDFECGSALM</sequence>
<evidence type="ECO:0000256" key="2">
    <source>
        <dbReference type="ARBA" id="ARBA00022737"/>
    </source>
</evidence>
<gene>
    <name evidence="6" type="ORF">CEY00_Acc10167</name>
</gene>
<dbReference type="FunCoup" id="A0A2R6R536">
    <property type="interactions" value="57"/>
</dbReference>
<dbReference type="OMA" id="WCQICEE"/>
<keyword evidence="2" id="KW-0677">Repeat</keyword>
<dbReference type="PROSITE" id="PS50081">
    <property type="entry name" value="ZF_DAG_PE_2"/>
    <property type="match status" value="1"/>
</dbReference>
<dbReference type="InterPro" id="IPR053192">
    <property type="entry name" value="Vacuole_Formation_Reg"/>
</dbReference>
<dbReference type="PANTHER" id="PTHR32410">
    <property type="entry name" value="CYSTEINE/HISTIDINE-RICH C1 DOMAIN FAMILY PROTEIN"/>
    <property type="match status" value="1"/>
</dbReference>
<evidence type="ECO:0000259" key="5">
    <source>
        <dbReference type="PROSITE" id="PS50081"/>
    </source>
</evidence>
<keyword evidence="3" id="KW-0863">Zinc-finger</keyword>